<accession>A0A0N1HA75</accession>
<dbReference type="GO" id="GO:0071966">
    <property type="term" value="P:fungal-type cell wall polysaccharide metabolic process"/>
    <property type="evidence" value="ECO:0007669"/>
    <property type="project" value="TreeGrafter"/>
</dbReference>
<dbReference type="GeneID" id="28737099"/>
<feature type="region of interest" description="Disordered" evidence="1">
    <location>
        <begin position="1"/>
        <end position="34"/>
    </location>
</feature>
<dbReference type="InterPro" id="IPR053183">
    <property type="entry name" value="ASL1"/>
</dbReference>
<dbReference type="EMBL" id="LFJN01000015">
    <property type="protein sequence ID" value="KPI39404.1"/>
    <property type="molecule type" value="Genomic_DNA"/>
</dbReference>
<dbReference type="InterPro" id="IPR024655">
    <property type="entry name" value="Asl1_glyco_hydro_catalytic"/>
</dbReference>
<feature type="domain" description="Asl1-like glycosyl hydrolase catalytic" evidence="2">
    <location>
        <begin position="53"/>
        <end position="284"/>
    </location>
</feature>
<keyword evidence="4" id="KW-1185">Reference proteome</keyword>
<protein>
    <recommendedName>
        <fullName evidence="2">Asl1-like glycosyl hydrolase catalytic domain-containing protein</fullName>
    </recommendedName>
</protein>
<dbReference type="PANTHER" id="PTHR34154">
    <property type="entry name" value="ALKALI-SENSITIVE LINKAGE PROTEIN 1"/>
    <property type="match status" value="1"/>
</dbReference>
<comment type="caution">
    <text evidence="3">The sequence shown here is derived from an EMBL/GenBank/DDBJ whole genome shotgun (WGS) entry which is preliminary data.</text>
</comment>
<dbReference type="RefSeq" id="XP_017999367.1">
    <property type="nucleotide sequence ID" value="XM_018145219.1"/>
</dbReference>
<dbReference type="AlphaFoldDB" id="A0A0N1HA75"/>
<dbReference type="PANTHER" id="PTHR34154:SF3">
    <property type="entry name" value="ALKALI-SENSITIVE LINKAGE PROTEIN 1"/>
    <property type="match status" value="1"/>
</dbReference>
<evidence type="ECO:0000259" key="2">
    <source>
        <dbReference type="Pfam" id="PF11790"/>
    </source>
</evidence>
<dbReference type="OrthoDB" id="43654at2759"/>
<dbReference type="STRING" id="1664694.A0A0N1HA75"/>
<reference evidence="3 4" key="1">
    <citation type="submission" date="2015-06" db="EMBL/GenBank/DDBJ databases">
        <title>Draft genome of the ant-associated black yeast Phialophora attae CBS 131958.</title>
        <authorList>
            <person name="Moreno L.F."/>
            <person name="Stielow B.J."/>
            <person name="de Hoog S."/>
            <person name="Vicente V.A."/>
            <person name="Weiss V.A."/>
            <person name="de Vries M."/>
            <person name="Cruz L.M."/>
            <person name="Souza E.M."/>
        </authorList>
    </citation>
    <scope>NUCLEOTIDE SEQUENCE [LARGE SCALE GENOMIC DNA]</scope>
    <source>
        <strain evidence="3 4">CBS 131958</strain>
    </source>
</reference>
<dbReference type="InterPro" id="IPR017853">
    <property type="entry name" value="GH"/>
</dbReference>
<evidence type="ECO:0000256" key="1">
    <source>
        <dbReference type="SAM" id="MobiDB-lite"/>
    </source>
</evidence>
<evidence type="ECO:0000313" key="4">
    <source>
        <dbReference type="Proteomes" id="UP000038010"/>
    </source>
</evidence>
<dbReference type="Proteomes" id="UP000038010">
    <property type="component" value="Unassembled WGS sequence"/>
</dbReference>
<organism evidence="3 4">
    <name type="scientific">Cyphellophora attinorum</name>
    <dbReference type="NCBI Taxonomy" id="1664694"/>
    <lineage>
        <taxon>Eukaryota</taxon>
        <taxon>Fungi</taxon>
        <taxon>Dikarya</taxon>
        <taxon>Ascomycota</taxon>
        <taxon>Pezizomycotina</taxon>
        <taxon>Eurotiomycetes</taxon>
        <taxon>Chaetothyriomycetidae</taxon>
        <taxon>Chaetothyriales</taxon>
        <taxon>Cyphellophoraceae</taxon>
        <taxon>Cyphellophora</taxon>
    </lineage>
</organism>
<dbReference type="VEuPathDB" id="FungiDB:AB675_5039"/>
<dbReference type="SUPFAM" id="SSF51445">
    <property type="entry name" value="(Trans)glycosidases"/>
    <property type="match status" value="1"/>
</dbReference>
<feature type="compositionally biased region" description="Low complexity" evidence="1">
    <location>
        <begin position="10"/>
        <end position="28"/>
    </location>
</feature>
<proteinExistence type="predicted"/>
<dbReference type="Gene3D" id="3.20.20.80">
    <property type="entry name" value="Glycosidases"/>
    <property type="match status" value="1"/>
</dbReference>
<name>A0A0N1HA75_9EURO</name>
<sequence>MPPKPPPKPSHLTSQSNSTTTTSSPASSKRGIGIPWDTTPETLSLIFPTSTSHPPTIISWCFNWELWRPPLPSSDTHPIEWVPCIRTAAQIPDLLPFLTDISRTHKITHLLGFNEPEIPEQANLSPSDAARLWRDQVLPAAKQLGLRVGSPGMCSDPARALPWLDEWFGLLGGVEGSGVEFLVLHWYGMDLGGLKDWVGRVRERYGGLRVWVNEFACCSLGGEAVGEEEVERFVRESTAWMDGEEGVERYAYFGMGQGGTVGRWVGEGSDFVKGDGVTKVGKGYLGLR</sequence>
<dbReference type="Pfam" id="PF11790">
    <property type="entry name" value="Glyco_hydro_cc"/>
    <property type="match status" value="1"/>
</dbReference>
<gene>
    <name evidence="3" type="ORF">AB675_5039</name>
</gene>
<dbReference type="GO" id="GO:0009277">
    <property type="term" value="C:fungal-type cell wall"/>
    <property type="evidence" value="ECO:0007669"/>
    <property type="project" value="TreeGrafter"/>
</dbReference>
<evidence type="ECO:0000313" key="3">
    <source>
        <dbReference type="EMBL" id="KPI39404.1"/>
    </source>
</evidence>